<name>A0A6J3LPN3_9PEZI</name>
<evidence type="ECO:0000313" key="3">
    <source>
        <dbReference type="Proteomes" id="UP000504637"/>
    </source>
</evidence>
<keyword evidence="3" id="KW-1185">Reference proteome</keyword>
<sequence>MQFTLLVAIFLGLTIAAPVPQLFPFPTNQQGDDDDVTSSDRNPFAGLLNGGQQSDSDGEANAVSTSECGLFACTSGSAASAVSDNSTAASSSSSSTDYTISILKIKSA</sequence>
<proteinExistence type="predicted"/>
<evidence type="ECO:0000313" key="4">
    <source>
        <dbReference type="RefSeq" id="XP_033454932.1"/>
    </source>
</evidence>
<keyword evidence="2" id="KW-0732">Signal</keyword>
<accession>A0A6J3LPN3</accession>
<feature type="chain" id="PRO_5026891740" evidence="2">
    <location>
        <begin position="17"/>
        <end position="108"/>
    </location>
</feature>
<organism evidence="4">
    <name type="scientific">Dissoconium aciculare CBS 342.82</name>
    <dbReference type="NCBI Taxonomy" id="1314786"/>
    <lineage>
        <taxon>Eukaryota</taxon>
        <taxon>Fungi</taxon>
        <taxon>Dikarya</taxon>
        <taxon>Ascomycota</taxon>
        <taxon>Pezizomycotina</taxon>
        <taxon>Dothideomycetes</taxon>
        <taxon>Dothideomycetidae</taxon>
        <taxon>Mycosphaerellales</taxon>
        <taxon>Dissoconiaceae</taxon>
        <taxon>Dissoconium</taxon>
    </lineage>
</organism>
<feature type="signal peptide" evidence="2">
    <location>
        <begin position="1"/>
        <end position="16"/>
    </location>
</feature>
<dbReference type="Proteomes" id="UP000504637">
    <property type="component" value="Unplaced"/>
</dbReference>
<evidence type="ECO:0000256" key="2">
    <source>
        <dbReference type="SAM" id="SignalP"/>
    </source>
</evidence>
<reference evidence="4" key="2">
    <citation type="submission" date="2020-04" db="EMBL/GenBank/DDBJ databases">
        <authorList>
            <consortium name="NCBI Genome Project"/>
        </authorList>
    </citation>
    <scope>NUCLEOTIDE SEQUENCE</scope>
    <source>
        <strain evidence="4">CBS 342.82</strain>
    </source>
</reference>
<feature type="region of interest" description="Disordered" evidence="1">
    <location>
        <begin position="25"/>
        <end position="61"/>
    </location>
</feature>
<dbReference type="RefSeq" id="XP_033454932.1">
    <property type="nucleotide sequence ID" value="XM_033608140.1"/>
</dbReference>
<dbReference type="GeneID" id="54365939"/>
<dbReference type="AlphaFoldDB" id="A0A6J3LPN3"/>
<reference evidence="4" key="1">
    <citation type="submission" date="2020-01" db="EMBL/GenBank/DDBJ databases">
        <authorList>
            <consortium name="DOE Joint Genome Institute"/>
            <person name="Haridas S."/>
            <person name="Albert R."/>
            <person name="Binder M."/>
            <person name="Bloem J."/>
            <person name="Labutti K."/>
            <person name="Salamov A."/>
            <person name="Andreopoulos B."/>
            <person name="Baker S.E."/>
            <person name="Barry K."/>
            <person name="Bills G."/>
            <person name="Bluhm B.H."/>
            <person name="Cannon C."/>
            <person name="Castanera R."/>
            <person name="Culley D.E."/>
            <person name="Daum C."/>
            <person name="Ezra D."/>
            <person name="Gonzalez J.B."/>
            <person name="Henrissat B."/>
            <person name="Kuo A."/>
            <person name="Liang C."/>
            <person name="Lipzen A."/>
            <person name="Lutzoni F."/>
            <person name="Magnuson J."/>
            <person name="Mondo S."/>
            <person name="Nolan M."/>
            <person name="Ohm R."/>
            <person name="Pangilinan J."/>
            <person name="Park H.-J."/>
            <person name="Ramirez L."/>
            <person name="Alfaro M."/>
            <person name="Sun H."/>
            <person name="Tritt A."/>
            <person name="Yoshinaga Y."/>
            <person name="Zwiers L.-H."/>
            <person name="Turgeon B.G."/>
            <person name="Goodwin S.B."/>
            <person name="Spatafora J.W."/>
            <person name="Crous P.W."/>
            <person name="Grigoriev I.V."/>
        </authorList>
    </citation>
    <scope>NUCLEOTIDE SEQUENCE</scope>
    <source>
        <strain evidence="4">CBS 342.82</strain>
    </source>
</reference>
<gene>
    <name evidence="4" type="ORF">K489DRAFT_414226</name>
</gene>
<evidence type="ECO:0000256" key="1">
    <source>
        <dbReference type="SAM" id="MobiDB-lite"/>
    </source>
</evidence>
<reference evidence="4" key="3">
    <citation type="submission" date="2025-08" db="UniProtKB">
        <authorList>
            <consortium name="RefSeq"/>
        </authorList>
    </citation>
    <scope>IDENTIFICATION</scope>
    <source>
        <strain evidence="4">CBS 342.82</strain>
    </source>
</reference>
<protein>
    <submittedName>
        <fullName evidence="4">Uncharacterized protein</fullName>
    </submittedName>
</protein>